<dbReference type="EMBL" id="GL379591">
    <property type="protein sequence ID" value="EFL91960.1"/>
    <property type="molecule type" value="Genomic_DNA"/>
</dbReference>
<evidence type="ECO:0000313" key="1">
    <source>
        <dbReference type="EMBL" id="EFL91960.1"/>
    </source>
</evidence>
<evidence type="ECO:0000313" key="2">
    <source>
        <dbReference type="Proteomes" id="UP000005726"/>
    </source>
</evidence>
<organism evidence="1 2">
    <name type="scientific">Candidatus Regiella insecticola LSR1</name>
    <dbReference type="NCBI Taxonomy" id="663321"/>
    <lineage>
        <taxon>Bacteria</taxon>
        <taxon>Pseudomonadati</taxon>
        <taxon>Pseudomonadota</taxon>
        <taxon>Gammaproteobacteria</taxon>
        <taxon>Enterobacterales</taxon>
        <taxon>Enterobacteriaceae</taxon>
        <taxon>aphid secondary symbionts</taxon>
        <taxon>Candidatus Regiella</taxon>
    </lineage>
</organism>
<reference evidence="1" key="1">
    <citation type="journal article" date="2009" name="Environ. Microbiol.">
        <title>Dynamics of genome evolution in facultative symbionts of aphids.</title>
        <authorList>
            <person name="Degnan P.H."/>
            <person name="Leonardo T.E."/>
            <person name="Cass B.N."/>
            <person name="Hurwitz B."/>
            <person name="Stern D."/>
            <person name="Gibbs R.A."/>
            <person name="Richards S."/>
            <person name="Moran N.A."/>
        </authorList>
    </citation>
    <scope>NUCLEOTIDE SEQUENCE [LARGE SCALE GENOMIC DNA]</scope>
    <source>
        <strain evidence="1">LSR1</strain>
    </source>
</reference>
<accession>E0WSJ1</accession>
<dbReference type="Pfam" id="PF11656">
    <property type="entry name" value="DUF3811"/>
    <property type="match status" value="1"/>
</dbReference>
<dbReference type="Proteomes" id="UP000005726">
    <property type="component" value="Unassembled WGS sequence"/>
</dbReference>
<proteinExistence type="predicted"/>
<protein>
    <submittedName>
        <fullName evidence="1">Uncharacterized protein pagB</fullName>
    </submittedName>
</protein>
<gene>
    <name evidence="1" type="primary">pagB</name>
    <name evidence="1" type="ORF">REG_0913</name>
</gene>
<dbReference type="InterPro" id="IPR020317">
    <property type="entry name" value="Uncharacterised_YjbD"/>
</dbReference>
<dbReference type="HOGENOM" id="CLU_166878_0_0_6"/>
<dbReference type="eggNOG" id="ENOG5031VVV">
    <property type="taxonomic scope" value="Bacteria"/>
</dbReference>
<keyword evidence="2" id="KW-1185">Reference proteome</keyword>
<name>E0WSJ1_9ENTR</name>
<sequence length="90" mass="10265">MKKMKKLTLKEMTASEQFEVKTQLGRSKANLGRALTNAEQNRIKDMAVNKIMQKRADVIKATRLEKKIAKTTLNTVTFNWSASINTRPAR</sequence>
<dbReference type="AlphaFoldDB" id="E0WSJ1"/>